<dbReference type="PANTHER" id="PTHR19271:SF16">
    <property type="entry name" value="CYTOCHROME B"/>
    <property type="match status" value="1"/>
</dbReference>
<dbReference type="PANTHER" id="PTHR19271">
    <property type="entry name" value="CYTOCHROME B"/>
    <property type="match status" value="1"/>
</dbReference>
<evidence type="ECO:0000256" key="10">
    <source>
        <dbReference type="ARBA" id="ARBA00022792"/>
    </source>
</evidence>
<comment type="subunit">
    <text evidence="3">The cytochrome bc1 complex contains 11 subunits: 3 respiratory subunits (MT-CYB, CYC1 and UQCRFS1), 2 core proteins (UQCRC1 and UQCRC2) and 6 low-molecular weight proteins (UQCRH/QCR6, UQCRB/QCR7, UQCRQ/QCR8, UQCR10/QCR9, UQCR11/QCR10 and a cleavage product of UQCRFS1). This cytochrome bc1 complex then forms a dimer.</text>
</comment>
<accession>H6QVT9</accession>
<evidence type="ECO:0000256" key="20">
    <source>
        <dbReference type="RuleBase" id="RU362117"/>
    </source>
</evidence>
<dbReference type="AlphaFoldDB" id="H6QVT9"/>
<evidence type="ECO:0000256" key="16">
    <source>
        <dbReference type="ARBA" id="ARBA00023136"/>
    </source>
</evidence>
<dbReference type="GO" id="GO:0006122">
    <property type="term" value="P:mitochondrial electron transport, ubiquinol to cytochrome c"/>
    <property type="evidence" value="ECO:0007669"/>
    <property type="project" value="UniProtKB-ARBA"/>
</dbReference>
<feature type="transmembrane region" description="Helical" evidence="20">
    <location>
        <begin position="30"/>
        <end position="56"/>
    </location>
</feature>
<dbReference type="RefSeq" id="YP_007624963.1">
    <property type="nucleotide sequence ID" value="NC_020615.1"/>
</dbReference>
<comment type="cofactor">
    <cofactor evidence="20">
        <name>heme b</name>
        <dbReference type="ChEBI" id="CHEBI:60344"/>
    </cofactor>
    <text evidence="20">Binds 2 heme groups non-covalently.</text>
</comment>
<feature type="transmembrane region" description="Helical" evidence="20">
    <location>
        <begin position="77"/>
        <end position="98"/>
    </location>
</feature>
<feature type="domain" description="Cytochrome b/b6 C-terminal region profile" evidence="22">
    <location>
        <begin position="210"/>
        <end position="379"/>
    </location>
</feature>
<keyword evidence="13 19" id="KW-0408">Iron</keyword>
<keyword evidence="5 20" id="KW-0813">Transport</keyword>
<evidence type="ECO:0000256" key="9">
    <source>
        <dbReference type="ARBA" id="ARBA00022723"/>
    </source>
</evidence>
<dbReference type="GeneID" id="14841501"/>
<evidence type="ECO:0000256" key="5">
    <source>
        <dbReference type="ARBA" id="ARBA00022448"/>
    </source>
</evidence>
<dbReference type="EMBL" id="EF536351">
    <property type="protein sequence ID" value="ABP38130.1"/>
    <property type="molecule type" value="Genomic_DNA"/>
</dbReference>
<evidence type="ECO:0000256" key="13">
    <source>
        <dbReference type="ARBA" id="ARBA00023004"/>
    </source>
</evidence>
<keyword evidence="6 19" id="KW-0349">Heme</keyword>
<keyword evidence="10" id="KW-0999">Mitochondrion inner membrane</keyword>
<dbReference type="InterPro" id="IPR030689">
    <property type="entry name" value="Cytochrome_b"/>
</dbReference>
<evidence type="ECO:0000256" key="17">
    <source>
        <dbReference type="ARBA" id="ARBA00061233"/>
    </source>
</evidence>
<organism evidence="23">
    <name type="scientific">Bubalus depressicornis</name>
    <name type="common">Lowland anoa</name>
    <name type="synonym">Anoa depressicornis</name>
    <dbReference type="NCBI Taxonomy" id="27596"/>
    <lineage>
        <taxon>Eukaryota</taxon>
        <taxon>Metazoa</taxon>
        <taxon>Chordata</taxon>
        <taxon>Craniata</taxon>
        <taxon>Vertebrata</taxon>
        <taxon>Euteleostomi</taxon>
        <taxon>Mammalia</taxon>
        <taxon>Eutheria</taxon>
        <taxon>Laurasiatheria</taxon>
        <taxon>Artiodactyla</taxon>
        <taxon>Ruminantia</taxon>
        <taxon>Pecora</taxon>
        <taxon>Bovidae</taxon>
        <taxon>Bovinae</taxon>
        <taxon>Bubalus</taxon>
    </lineage>
</organism>
<feature type="binding site" description="axial binding residue" evidence="19">
    <location>
        <position position="83"/>
    </location>
    <ligand>
        <name>heme b</name>
        <dbReference type="ChEBI" id="CHEBI:60344"/>
        <label>b562</label>
    </ligand>
    <ligandPart>
        <name>Fe</name>
        <dbReference type="ChEBI" id="CHEBI:18248"/>
    </ligandPart>
</feature>
<dbReference type="InterPro" id="IPR005797">
    <property type="entry name" value="Cyt_b/b6_N"/>
</dbReference>
<dbReference type="SUPFAM" id="SSF81648">
    <property type="entry name" value="a domain/subunit of cytochrome bc1 complex (Ubiquinol-cytochrome c reductase)"/>
    <property type="match status" value="1"/>
</dbReference>
<comment type="similarity">
    <text evidence="17 20">Belongs to the cytochrome b family.</text>
</comment>
<dbReference type="PIRSF" id="PIRSF038885">
    <property type="entry name" value="COB"/>
    <property type="match status" value="1"/>
</dbReference>
<dbReference type="CDD" id="cd00284">
    <property type="entry name" value="Cytochrome_b_N"/>
    <property type="match status" value="1"/>
</dbReference>
<dbReference type="SUPFAM" id="SSF81342">
    <property type="entry name" value="Transmembrane di-heme cytochromes"/>
    <property type="match status" value="1"/>
</dbReference>
<keyword evidence="7 20" id="KW-0679">Respiratory chain</keyword>
<keyword evidence="11 20" id="KW-0249">Electron transport</keyword>
<evidence type="ECO:0000256" key="18">
    <source>
        <dbReference type="PIRSR" id="PIRSR038885-1"/>
    </source>
</evidence>
<keyword evidence="15 20" id="KW-0496">Mitochondrion</keyword>
<dbReference type="Pfam" id="PF00032">
    <property type="entry name" value="Cytochrom_B_C"/>
    <property type="match status" value="1"/>
</dbReference>
<dbReference type="InterPro" id="IPR005798">
    <property type="entry name" value="Cyt_b/b6_C"/>
</dbReference>
<dbReference type="GO" id="GO:0016491">
    <property type="term" value="F:oxidoreductase activity"/>
    <property type="evidence" value="ECO:0007669"/>
    <property type="project" value="UniProtKB-UniRule"/>
</dbReference>
<evidence type="ECO:0000256" key="11">
    <source>
        <dbReference type="ARBA" id="ARBA00022982"/>
    </source>
</evidence>
<dbReference type="InterPro" id="IPR048259">
    <property type="entry name" value="Cytochrome_b_N_euk/bac"/>
</dbReference>
<comment type="subcellular location">
    <subcellularLocation>
        <location evidence="2">Mitochondrion inner membrane</location>
        <topology evidence="2">Multi-pass membrane protein</topology>
    </subcellularLocation>
</comment>
<feature type="transmembrane region" description="Helical" evidence="20">
    <location>
        <begin position="178"/>
        <end position="200"/>
    </location>
</feature>
<comment type="cofactor">
    <cofactor evidence="19">
        <name>heme</name>
        <dbReference type="ChEBI" id="CHEBI:30413"/>
    </cofactor>
    <text evidence="19">Binds 2 heme groups non-covalently.</text>
</comment>
<evidence type="ECO:0000256" key="7">
    <source>
        <dbReference type="ARBA" id="ARBA00022660"/>
    </source>
</evidence>
<geneLocation type="mitochondrion" evidence="23"/>
<evidence type="ECO:0000256" key="12">
    <source>
        <dbReference type="ARBA" id="ARBA00022989"/>
    </source>
</evidence>
<dbReference type="InterPro" id="IPR048260">
    <property type="entry name" value="Cytochrome_b_C_euk/bac"/>
</dbReference>
<dbReference type="Pfam" id="PF00033">
    <property type="entry name" value="Cytochrome_B"/>
    <property type="match status" value="1"/>
</dbReference>
<feature type="binding site" description="axial binding residue" evidence="19">
    <location>
        <position position="97"/>
    </location>
    <ligand>
        <name>heme b</name>
        <dbReference type="ChEBI" id="CHEBI:60344"/>
        <label>b566</label>
    </ligand>
    <ligandPart>
        <name>Fe</name>
        <dbReference type="ChEBI" id="CHEBI:18248"/>
    </ligandPart>
</feature>
<dbReference type="GO" id="GO:0045275">
    <property type="term" value="C:respiratory chain complex III"/>
    <property type="evidence" value="ECO:0007669"/>
    <property type="project" value="InterPro"/>
</dbReference>
<proteinExistence type="inferred from homology"/>
<feature type="transmembrane region" description="Helical" evidence="20">
    <location>
        <begin position="113"/>
        <end position="133"/>
    </location>
</feature>
<dbReference type="PROSITE" id="PS51002">
    <property type="entry name" value="CYTB_NTER"/>
    <property type="match status" value="1"/>
</dbReference>
<evidence type="ECO:0000256" key="3">
    <source>
        <dbReference type="ARBA" id="ARBA00011088"/>
    </source>
</evidence>
<evidence type="ECO:0000256" key="6">
    <source>
        <dbReference type="ARBA" id="ARBA00022617"/>
    </source>
</evidence>
<evidence type="ECO:0000259" key="22">
    <source>
        <dbReference type="PROSITE" id="PS51003"/>
    </source>
</evidence>
<reference evidence="23" key="1">
    <citation type="journal article" date="2012" name="C. R. Biol.">
        <title>Pattern and timing of diversification of Cetartiodactyla (Mammalia, Laurasiatheria), as revealed by a comprehensive analysis of mitochondrial genomes.</title>
        <authorList>
            <person name="Hassanin A."/>
            <person name="Delsuc F."/>
            <person name="Ropiquet A."/>
            <person name="Hammer C."/>
            <person name="Jansen van Vuuren B."/>
            <person name="Matthee C."/>
            <person name="Ruiz-Garcia M."/>
            <person name="Catzeflis F."/>
            <person name="Areskoug V."/>
            <person name="Nguyen T.T."/>
            <person name="Couloux A."/>
        </authorList>
    </citation>
    <scope>NUCLEOTIDE SEQUENCE</scope>
</reference>
<evidence type="ECO:0000256" key="8">
    <source>
        <dbReference type="ARBA" id="ARBA00022692"/>
    </source>
</evidence>
<protein>
    <recommendedName>
        <fullName evidence="4 20">Cytochrome b</fullName>
    </recommendedName>
</protein>
<dbReference type="Gene3D" id="1.20.810.10">
    <property type="entry name" value="Cytochrome Bc1 Complex, Chain C"/>
    <property type="match status" value="1"/>
</dbReference>
<keyword evidence="16 20" id="KW-0472">Membrane</keyword>
<dbReference type="FunFam" id="1.20.810.10:FF:000002">
    <property type="entry name" value="Cytochrome b"/>
    <property type="match status" value="1"/>
</dbReference>
<keyword evidence="9 19" id="KW-0479">Metal-binding</keyword>
<feature type="binding site" description="axial binding residue" evidence="19">
    <location>
        <position position="196"/>
    </location>
    <ligand>
        <name>heme b</name>
        <dbReference type="ChEBI" id="CHEBI:60344"/>
        <label>b566</label>
    </ligand>
    <ligandPart>
        <name>Fe</name>
        <dbReference type="ChEBI" id="CHEBI:18248"/>
    </ligandPart>
</feature>
<keyword evidence="12 20" id="KW-1133">Transmembrane helix</keyword>
<keyword evidence="8 20" id="KW-0812">Transmembrane</keyword>
<dbReference type="PROSITE" id="PS51003">
    <property type="entry name" value="CYTB_CTER"/>
    <property type="match status" value="1"/>
</dbReference>
<feature type="transmembrane region" description="Helical" evidence="20">
    <location>
        <begin position="288"/>
        <end position="307"/>
    </location>
</feature>
<feature type="transmembrane region" description="Helical" evidence="20">
    <location>
        <begin position="346"/>
        <end position="369"/>
    </location>
</feature>
<dbReference type="InterPro" id="IPR036150">
    <property type="entry name" value="Cyt_b/b6_C_sf"/>
</dbReference>
<evidence type="ECO:0000256" key="14">
    <source>
        <dbReference type="ARBA" id="ARBA00023075"/>
    </source>
</evidence>
<feature type="binding site" evidence="18">
    <location>
        <position position="201"/>
    </location>
    <ligand>
        <name>a ubiquinone</name>
        <dbReference type="ChEBI" id="CHEBI:16389"/>
    </ligand>
</feature>
<feature type="binding site" description="axial binding residue" evidence="19">
    <location>
        <position position="182"/>
    </location>
    <ligand>
        <name>heme b</name>
        <dbReference type="ChEBI" id="CHEBI:60344"/>
        <label>b562</label>
    </ligand>
    <ligandPart>
        <name>Fe</name>
        <dbReference type="ChEBI" id="CHEBI:18248"/>
    </ligandPart>
</feature>
<evidence type="ECO:0000256" key="4">
    <source>
        <dbReference type="ARBA" id="ARBA00013531"/>
    </source>
</evidence>
<dbReference type="CTD" id="4519"/>
<evidence type="ECO:0000256" key="15">
    <source>
        <dbReference type="ARBA" id="ARBA00023128"/>
    </source>
</evidence>
<evidence type="ECO:0000313" key="23">
    <source>
        <dbReference type="EMBL" id="ABP38130.1"/>
    </source>
</evidence>
<feature type="transmembrane region" description="Helical" evidence="20">
    <location>
        <begin position="229"/>
        <end position="246"/>
    </location>
</feature>
<gene>
    <name evidence="23" type="primary">CYTB</name>
</gene>
<evidence type="ECO:0000256" key="2">
    <source>
        <dbReference type="ARBA" id="ARBA00004448"/>
    </source>
</evidence>
<name>H6QVT9_BUBDE</name>
<keyword evidence="14" id="KW-0830">Ubiquinone</keyword>
<dbReference type="GO" id="GO:0046872">
    <property type="term" value="F:metal ion binding"/>
    <property type="evidence" value="ECO:0007669"/>
    <property type="project" value="UniProtKB-UniRule"/>
</dbReference>
<dbReference type="InterPro" id="IPR027387">
    <property type="entry name" value="Cytb/b6-like_sf"/>
</dbReference>
<feature type="domain" description="Cytochrome b/b6 N-terminal region profile" evidence="21">
    <location>
        <begin position="1"/>
        <end position="209"/>
    </location>
</feature>
<comment type="function">
    <text evidence="1 20">Component of the ubiquinol-cytochrome c reductase complex (complex III or cytochrome b-c1 complex) that is part of the mitochondrial respiratory chain. The b-c1 complex mediates electron transfer from ubiquinol to cytochrome c. Contributes to the generation of a proton gradient across the mitochondrial membrane that is then used for ATP synthesis.</text>
</comment>
<evidence type="ECO:0000259" key="21">
    <source>
        <dbReference type="PROSITE" id="PS51002"/>
    </source>
</evidence>
<feature type="transmembrane region" description="Helical" evidence="20">
    <location>
        <begin position="319"/>
        <end position="340"/>
    </location>
</feature>
<dbReference type="GO" id="GO:0005743">
    <property type="term" value="C:mitochondrial inner membrane"/>
    <property type="evidence" value="ECO:0007669"/>
    <property type="project" value="UniProtKB-SubCell"/>
</dbReference>
<evidence type="ECO:0000256" key="1">
    <source>
        <dbReference type="ARBA" id="ARBA00002566"/>
    </source>
</evidence>
<sequence>MTNIRKSHPLMKILNNAFIDLPAPSNISSWWNFGSLLGICLIMQILTGLFLAMHYTSDTTTAFSSVAHICRDVNYGWIIRYMHANGASMFFICLYMHVGRGMYYGSYTFMETWNIGVILLFAVMATAFMGYVLPWGQMSFWGATVITNLFSAIPYIGTSLVEWIWGGFSVDKATLTRFFAFHFILPFIIAALAMVHLLFLHETGSNNPTGISSDTDKIPFHPYYTIKDILGALLLILALMLLVLFTPDLLGDPDNYTPANPLNTPPHIKPEWYFLFAYAILRSIPNKLGGVLALVLSILILILMPLLHTSKQRSMMFRPFSQCLFWILVANLLTLTWIGGQPVEHPYIIIGQLASITYFLLILVLMPAASMIENNLLKW</sequence>
<evidence type="ECO:0000256" key="19">
    <source>
        <dbReference type="PIRSR" id="PIRSR038885-2"/>
    </source>
</evidence>
<feature type="transmembrane region" description="Helical" evidence="20">
    <location>
        <begin position="145"/>
        <end position="166"/>
    </location>
</feature>
<dbReference type="GO" id="GO:0008121">
    <property type="term" value="F:quinol-cytochrome-c reductase activity"/>
    <property type="evidence" value="ECO:0007669"/>
    <property type="project" value="InterPro"/>
</dbReference>
<dbReference type="InterPro" id="IPR016174">
    <property type="entry name" value="Di-haem_cyt_TM"/>
</dbReference>
<dbReference type="CDD" id="cd00290">
    <property type="entry name" value="cytochrome_b_C"/>
    <property type="match status" value="1"/>
</dbReference>